<reference evidence="3" key="1">
    <citation type="journal article" date="2023" name="G3 (Bethesda)">
        <title>A reference genome for the long-term kleptoplast-retaining sea slug Elysia crispata morphotype clarki.</title>
        <authorList>
            <person name="Eastman K.E."/>
            <person name="Pendleton A.L."/>
            <person name="Shaikh M.A."/>
            <person name="Suttiyut T."/>
            <person name="Ogas R."/>
            <person name="Tomko P."/>
            <person name="Gavelis G."/>
            <person name="Widhalm J.R."/>
            <person name="Wisecaver J.H."/>
        </authorList>
    </citation>
    <scope>NUCLEOTIDE SEQUENCE</scope>
    <source>
        <strain evidence="3">ECLA1</strain>
    </source>
</reference>
<dbReference type="InterPro" id="IPR001304">
    <property type="entry name" value="C-type_lectin-like"/>
</dbReference>
<proteinExistence type="predicted"/>
<organism evidence="3 4">
    <name type="scientific">Elysia crispata</name>
    <name type="common">lettuce slug</name>
    <dbReference type="NCBI Taxonomy" id="231223"/>
    <lineage>
        <taxon>Eukaryota</taxon>
        <taxon>Metazoa</taxon>
        <taxon>Spiralia</taxon>
        <taxon>Lophotrochozoa</taxon>
        <taxon>Mollusca</taxon>
        <taxon>Gastropoda</taxon>
        <taxon>Heterobranchia</taxon>
        <taxon>Euthyneura</taxon>
        <taxon>Panpulmonata</taxon>
        <taxon>Sacoglossa</taxon>
        <taxon>Placobranchoidea</taxon>
        <taxon>Plakobranchidae</taxon>
        <taxon>Elysia</taxon>
    </lineage>
</organism>
<dbReference type="CDD" id="cd00037">
    <property type="entry name" value="CLECT"/>
    <property type="match status" value="1"/>
</dbReference>
<dbReference type="AlphaFoldDB" id="A0AAE0ZF53"/>
<dbReference type="InterPro" id="IPR016186">
    <property type="entry name" value="C-type_lectin-like/link_sf"/>
</dbReference>
<dbReference type="InterPro" id="IPR003609">
    <property type="entry name" value="Pan_app"/>
</dbReference>
<name>A0AAE0ZF53_9GAST</name>
<dbReference type="EMBL" id="JAWDGP010004062">
    <property type="protein sequence ID" value="KAK3768308.1"/>
    <property type="molecule type" value="Genomic_DNA"/>
</dbReference>
<keyword evidence="1" id="KW-0472">Membrane</keyword>
<dbReference type="Gene3D" id="3.10.100.10">
    <property type="entry name" value="Mannose-Binding Protein A, subunit A"/>
    <property type="match status" value="1"/>
</dbReference>
<sequence>MRGLRVVLVGVICIYTGLFSPTIGIINNIKFFRNVFYGPLSLSQSLMVPSQPTIKHSATQCAATCRTSPQYNQSWSCNSFLYSRTTGLCRIAHSVALLEDLFYQGHGDLYAGCDIGRGYRLYTSGSTKACLLLVPSVQTYHNALTVCQQYQGYLTSTKTTEKMNLIQSFLAKDVSRIWIGLSDAVKEGVYIWEEDGSELTPAQLYEFFDPGEPSDISPTGTEDCSVIRLDYSGLNDVGCNFQYAFVCEMKLMNSVQTGGFPTYNDD</sequence>
<dbReference type="PROSITE" id="PS50041">
    <property type="entry name" value="C_TYPE_LECTIN_2"/>
    <property type="match status" value="1"/>
</dbReference>
<dbReference type="Pfam" id="PF00024">
    <property type="entry name" value="PAN_1"/>
    <property type="match status" value="1"/>
</dbReference>
<keyword evidence="1" id="KW-0812">Transmembrane</keyword>
<evidence type="ECO:0000259" key="2">
    <source>
        <dbReference type="PROSITE" id="PS50041"/>
    </source>
</evidence>
<keyword evidence="4" id="KW-1185">Reference proteome</keyword>
<dbReference type="InterPro" id="IPR050111">
    <property type="entry name" value="C-type_lectin/snaclec_domain"/>
</dbReference>
<comment type="caution">
    <text evidence="3">The sequence shown here is derived from an EMBL/GenBank/DDBJ whole genome shotgun (WGS) entry which is preliminary data.</text>
</comment>
<evidence type="ECO:0000313" key="3">
    <source>
        <dbReference type="EMBL" id="KAK3768308.1"/>
    </source>
</evidence>
<evidence type="ECO:0000256" key="1">
    <source>
        <dbReference type="SAM" id="Phobius"/>
    </source>
</evidence>
<dbReference type="PANTHER" id="PTHR22803">
    <property type="entry name" value="MANNOSE, PHOSPHOLIPASE, LECTIN RECEPTOR RELATED"/>
    <property type="match status" value="1"/>
</dbReference>
<feature type="domain" description="C-type lectin" evidence="2">
    <location>
        <begin position="126"/>
        <end position="248"/>
    </location>
</feature>
<keyword evidence="1" id="KW-1133">Transmembrane helix</keyword>
<gene>
    <name evidence="3" type="ORF">RRG08_031100</name>
</gene>
<dbReference type="SMART" id="SM00034">
    <property type="entry name" value="CLECT"/>
    <property type="match status" value="1"/>
</dbReference>
<dbReference type="InterPro" id="IPR016187">
    <property type="entry name" value="CTDL_fold"/>
</dbReference>
<dbReference type="Proteomes" id="UP001283361">
    <property type="component" value="Unassembled WGS sequence"/>
</dbReference>
<dbReference type="Pfam" id="PF00059">
    <property type="entry name" value="Lectin_C"/>
    <property type="match status" value="1"/>
</dbReference>
<protein>
    <recommendedName>
        <fullName evidence="2">C-type lectin domain-containing protein</fullName>
    </recommendedName>
</protein>
<accession>A0AAE0ZF53</accession>
<dbReference type="SUPFAM" id="SSF56436">
    <property type="entry name" value="C-type lectin-like"/>
    <property type="match status" value="1"/>
</dbReference>
<evidence type="ECO:0000313" key="4">
    <source>
        <dbReference type="Proteomes" id="UP001283361"/>
    </source>
</evidence>
<feature type="transmembrane region" description="Helical" evidence="1">
    <location>
        <begin position="6"/>
        <end position="26"/>
    </location>
</feature>